<dbReference type="Gene3D" id="2.70.150.10">
    <property type="entry name" value="Calcium-transporting ATPase, cytoplasmic transduction domain A"/>
    <property type="match status" value="1"/>
</dbReference>
<dbReference type="PROSITE" id="PS00154">
    <property type="entry name" value="ATPASE_E1_E2"/>
    <property type="match status" value="1"/>
</dbReference>
<keyword evidence="7 9" id="KW-1133">Transmembrane helix</keyword>
<dbReference type="InterPro" id="IPR008250">
    <property type="entry name" value="ATPase_P-typ_transduc_dom_A_sf"/>
</dbReference>
<feature type="domain" description="Cation-transporting P-type ATPase N-terminal" evidence="10">
    <location>
        <begin position="2"/>
        <end position="61"/>
    </location>
</feature>
<dbReference type="Gene3D" id="3.40.1110.10">
    <property type="entry name" value="Calcium-transporting ATPase, cytoplasmic domain N"/>
    <property type="match status" value="1"/>
</dbReference>
<feature type="transmembrane region" description="Helical" evidence="9">
    <location>
        <begin position="288"/>
        <end position="309"/>
    </location>
</feature>
<organism evidence="11 12">
    <name type="scientific">Mycoplasma bradburyae</name>
    <dbReference type="NCBI Taxonomy" id="2963128"/>
    <lineage>
        <taxon>Bacteria</taxon>
        <taxon>Bacillati</taxon>
        <taxon>Mycoplasmatota</taxon>
        <taxon>Mollicutes</taxon>
        <taxon>Mycoplasmataceae</taxon>
        <taxon>Mycoplasma</taxon>
    </lineage>
</organism>
<dbReference type="InterPro" id="IPR004014">
    <property type="entry name" value="ATPase_P-typ_cation-transptr_N"/>
</dbReference>
<dbReference type="SUPFAM" id="SSF81660">
    <property type="entry name" value="Metal cation-transporting ATPase, ATP-binding domain N"/>
    <property type="match status" value="1"/>
</dbReference>
<evidence type="ECO:0000256" key="9">
    <source>
        <dbReference type="SAM" id="Phobius"/>
    </source>
</evidence>
<dbReference type="InterPro" id="IPR001757">
    <property type="entry name" value="P_typ_ATPase"/>
</dbReference>
<dbReference type="PRINTS" id="PR00120">
    <property type="entry name" value="HATPASE"/>
</dbReference>
<dbReference type="NCBIfam" id="TIGR01494">
    <property type="entry name" value="ATPase_P-type"/>
    <property type="match status" value="4"/>
</dbReference>
<name>A0AAW6HRN1_9MOLU</name>
<feature type="transmembrane region" description="Helical" evidence="9">
    <location>
        <begin position="888"/>
        <end position="909"/>
    </location>
</feature>
<dbReference type="Gene3D" id="1.20.1110.10">
    <property type="entry name" value="Calcium-transporting ATPase, transmembrane domain"/>
    <property type="match status" value="1"/>
</dbReference>
<dbReference type="InterPro" id="IPR044492">
    <property type="entry name" value="P_typ_ATPase_HD_dom"/>
</dbReference>
<feature type="transmembrane region" description="Helical" evidence="9">
    <location>
        <begin position="675"/>
        <end position="697"/>
    </location>
</feature>
<dbReference type="SUPFAM" id="SSF81665">
    <property type="entry name" value="Calcium ATPase, transmembrane domain M"/>
    <property type="match status" value="1"/>
</dbReference>
<comment type="similarity">
    <text evidence="2">Belongs to the cation transport ATPase (P-type) (TC 3.A.3) family. Type IIA subfamily.</text>
</comment>
<dbReference type="Proteomes" id="UP001216384">
    <property type="component" value="Unassembled WGS sequence"/>
</dbReference>
<protein>
    <submittedName>
        <fullName evidence="11">Cation-transporting P-type ATPase</fullName>
    </submittedName>
</protein>
<dbReference type="PRINTS" id="PR00119">
    <property type="entry name" value="CATATPASE"/>
</dbReference>
<evidence type="ECO:0000256" key="1">
    <source>
        <dbReference type="ARBA" id="ARBA00004141"/>
    </source>
</evidence>
<comment type="subcellular location">
    <subcellularLocation>
        <location evidence="1">Membrane</location>
        <topology evidence="1">Multi-pass membrane protein</topology>
    </subcellularLocation>
</comment>
<dbReference type="FunFam" id="3.40.50.1000:FF:000028">
    <property type="entry name" value="Calcium-transporting P-type ATPase, putative"/>
    <property type="match status" value="1"/>
</dbReference>
<dbReference type="InterPro" id="IPR036412">
    <property type="entry name" value="HAD-like_sf"/>
</dbReference>
<feature type="transmembrane region" description="Helical" evidence="9">
    <location>
        <begin position="44"/>
        <end position="62"/>
    </location>
</feature>
<dbReference type="EMBL" id="JAJHZP010000013">
    <property type="protein sequence ID" value="MDC4183288.1"/>
    <property type="molecule type" value="Genomic_DNA"/>
</dbReference>
<dbReference type="InterPro" id="IPR006068">
    <property type="entry name" value="ATPase_P-typ_cation-transptr_C"/>
</dbReference>
<keyword evidence="5" id="KW-0067">ATP-binding</keyword>
<evidence type="ECO:0000256" key="2">
    <source>
        <dbReference type="ARBA" id="ARBA00005675"/>
    </source>
</evidence>
<dbReference type="AlphaFoldDB" id="A0AAW6HRN1"/>
<dbReference type="SUPFAM" id="SSF56784">
    <property type="entry name" value="HAD-like"/>
    <property type="match status" value="1"/>
</dbReference>
<evidence type="ECO:0000313" key="11">
    <source>
        <dbReference type="EMBL" id="MDC4183288.1"/>
    </source>
</evidence>
<evidence type="ECO:0000313" key="12">
    <source>
        <dbReference type="Proteomes" id="UP001216384"/>
    </source>
</evidence>
<comment type="caution">
    <text evidence="11">The sequence shown here is derived from an EMBL/GenBank/DDBJ whole genome shotgun (WGS) entry which is preliminary data.</text>
</comment>
<keyword evidence="3 9" id="KW-0812">Transmembrane</keyword>
<dbReference type="Pfam" id="PF00122">
    <property type="entry name" value="E1-E2_ATPase"/>
    <property type="match status" value="1"/>
</dbReference>
<dbReference type="InterPro" id="IPR059000">
    <property type="entry name" value="ATPase_P-type_domA"/>
</dbReference>
<evidence type="ECO:0000256" key="8">
    <source>
        <dbReference type="ARBA" id="ARBA00023136"/>
    </source>
</evidence>
<dbReference type="SMART" id="SM00831">
    <property type="entry name" value="Cation_ATPase_N"/>
    <property type="match status" value="1"/>
</dbReference>
<dbReference type="InterPro" id="IPR023298">
    <property type="entry name" value="ATPase_P-typ_TM_dom_sf"/>
</dbReference>
<dbReference type="InterPro" id="IPR023214">
    <property type="entry name" value="HAD_sf"/>
</dbReference>
<evidence type="ECO:0000256" key="5">
    <source>
        <dbReference type="ARBA" id="ARBA00022840"/>
    </source>
</evidence>
<evidence type="ECO:0000256" key="6">
    <source>
        <dbReference type="ARBA" id="ARBA00022967"/>
    </source>
</evidence>
<sequence>MSDKKIGLSSSEAKELYEKNGPNKINIEKKKNYFLVFLSQFKDLMIIILLIAVIASFAVAIVTGINHQWDFELDGGALKIEFVQPFIILFVIVVNSLIGTVQEIKSDQAVKSLNKLNVTKAKVYRDNNLVNIDSSELVVGDVIVLESGDIIPADCKIIESSNLYSNQSILTGESLPVKKMVYKDEPKDISTIERNDYLFSGCSITNGHALCEIVNTGIKTEIGKISSLVNNQKKQLSPLQIKLEKLSKIFGYSGIVLFFIAFIIQIILSGVDNFKDNWSTALTASISLAVAAVPEGLSTFVSIILALGIKNIAKEKAIIKKLASIETLGSAAIICSDKTGTITKNQMSVVGLWANGKEIESELSEEHKNLLINSILCSTAKINFDENNKMIEVGDPTETALIRYGIENKFYDAKQFSDYEIKVNPFDSVKKMMSVQIYNKSTNKGMLIVKGAAESIINISNNDNSDAYLKQIKKYADSAYRTLVVAYKEIDKIYGNFDEIENNLKLQGIIALMDPPREEVVHSVNVAKAAGIKPIMITGDDLNTAKAIAKQVNIFDESKDLALTSATLKEIDDQTLKKDIEKYSVYARMSPEDKMRIIDAWQANDQVVAMTGDGVNDAPALKKADIGCAMGITGTDVAKETADMIIVDDNFSTIIKSVESGRKIYQTIKKVIQNLLITSIAEILVVLIGLIVMLPIFKSIINNNAELLNKFKLNNIDINDLFEKFTLFSAAQLLWINILTHGFPAIALGIQKSRNQVMNVRPYFKYENIFARRMGIDLIWQSCFISIMSLLAYSIGISYALNSTDIETIKSFNLIGSSMSFIVLGISASIHCLNLMTDSTLLKASIKHYWLVYLSAIFSVSLILLVSLIGKISFVFKMDENFINKPELIGYSLLMSFSIVPVMEIYKLLTNKVVVKKETINEFKMITKTLSR</sequence>
<reference evidence="11" key="1">
    <citation type="submission" date="2021-11" db="EMBL/GenBank/DDBJ databases">
        <title>Description of Mycoplasma bradburyaesp. nov.from sea birds: a tribute to a great mycoplasmologist.</title>
        <authorList>
            <person name="Ramirez A.S."/>
            <person name="Poveda C."/>
            <person name="Suarez-Perez A."/>
            <person name="Rosales R.S."/>
            <person name="Dijkman R."/>
            <person name="Feberwee A."/>
            <person name="Spergser J."/>
            <person name="Szostak M.P."/>
            <person name="Ressel L."/>
            <person name="Calabuig P."/>
            <person name="Catania S."/>
            <person name="Gobbo F."/>
            <person name="Timofte D."/>
            <person name="Poveda J.B."/>
        </authorList>
    </citation>
    <scope>NUCLEOTIDE SEQUENCE</scope>
    <source>
        <strain evidence="11">T264</strain>
    </source>
</reference>
<feature type="transmembrane region" description="Helical" evidence="9">
    <location>
        <begin position="778"/>
        <end position="801"/>
    </location>
</feature>
<dbReference type="GO" id="GO:0016887">
    <property type="term" value="F:ATP hydrolysis activity"/>
    <property type="evidence" value="ECO:0007669"/>
    <property type="project" value="InterPro"/>
</dbReference>
<feature type="transmembrane region" description="Helical" evidence="9">
    <location>
        <begin position="849"/>
        <end position="876"/>
    </location>
</feature>
<dbReference type="RefSeq" id="WP_272403949.1">
    <property type="nucleotide sequence ID" value="NZ_JAJHZP010000013.1"/>
</dbReference>
<dbReference type="PANTHER" id="PTHR42861">
    <property type="entry name" value="CALCIUM-TRANSPORTING ATPASE"/>
    <property type="match status" value="1"/>
</dbReference>
<dbReference type="GO" id="GO:0016020">
    <property type="term" value="C:membrane"/>
    <property type="evidence" value="ECO:0007669"/>
    <property type="project" value="UniProtKB-SubCell"/>
</dbReference>
<dbReference type="SFLD" id="SFLDF00027">
    <property type="entry name" value="p-type_atpase"/>
    <property type="match status" value="1"/>
</dbReference>
<proteinExistence type="inferred from homology"/>
<dbReference type="SFLD" id="SFLDG00002">
    <property type="entry name" value="C1.7:_P-type_atpase_like"/>
    <property type="match status" value="1"/>
</dbReference>
<keyword evidence="4" id="KW-0547">Nucleotide-binding</keyword>
<dbReference type="Pfam" id="PF00690">
    <property type="entry name" value="Cation_ATPase_N"/>
    <property type="match status" value="1"/>
</dbReference>
<dbReference type="SUPFAM" id="SSF81653">
    <property type="entry name" value="Calcium ATPase, transduction domain A"/>
    <property type="match status" value="1"/>
</dbReference>
<feature type="transmembrane region" description="Helical" evidence="9">
    <location>
        <begin position="730"/>
        <end position="750"/>
    </location>
</feature>
<feature type="transmembrane region" description="Helical" evidence="9">
    <location>
        <begin position="82"/>
        <end position="101"/>
    </location>
</feature>
<evidence type="ECO:0000256" key="7">
    <source>
        <dbReference type="ARBA" id="ARBA00022989"/>
    </source>
</evidence>
<dbReference type="Pfam" id="PF00689">
    <property type="entry name" value="Cation_ATPase_C"/>
    <property type="match status" value="1"/>
</dbReference>
<dbReference type="Pfam" id="PF13246">
    <property type="entry name" value="Cation_ATPase"/>
    <property type="match status" value="1"/>
</dbReference>
<gene>
    <name evidence="11" type="ORF">LNO71_01335</name>
</gene>
<dbReference type="SFLD" id="SFLDS00003">
    <property type="entry name" value="Haloacid_Dehalogenase"/>
    <property type="match status" value="1"/>
</dbReference>
<feature type="transmembrane region" description="Helical" evidence="9">
    <location>
        <begin position="249"/>
        <end position="268"/>
    </location>
</feature>
<accession>A0AAW6HRN1</accession>
<dbReference type="GO" id="GO:0005524">
    <property type="term" value="F:ATP binding"/>
    <property type="evidence" value="ECO:0007669"/>
    <property type="project" value="UniProtKB-KW"/>
</dbReference>
<dbReference type="InterPro" id="IPR018303">
    <property type="entry name" value="ATPase_P-typ_P_site"/>
</dbReference>
<keyword evidence="8 9" id="KW-0472">Membrane</keyword>
<evidence type="ECO:0000256" key="3">
    <source>
        <dbReference type="ARBA" id="ARBA00022692"/>
    </source>
</evidence>
<dbReference type="Gene3D" id="3.40.50.1000">
    <property type="entry name" value="HAD superfamily/HAD-like"/>
    <property type="match status" value="1"/>
</dbReference>
<feature type="transmembrane region" description="Helical" evidence="9">
    <location>
        <begin position="813"/>
        <end position="837"/>
    </location>
</feature>
<evidence type="ECO:0000259" key="10">
    <source>
        <dbReference type="SMART" id="SM00831"/>
    </source>
</evidence>
<evidence type="ECO:0000256" key="4">
    <source>
        <dbReference type="ARBA" id="ARBA00022741"/>
    </source>
</evidence>
<keyword evidence="6" id="KW-1278">Translocase</keyword>
<dbReference type="InterPro" id="IPR023299">
    <property type="entry name" value="ATPase_P-typ_cyto_dom_N"/>
</dbReference>